<dbReference type="Proteomes" id="UP000031829">
    <property type="component" value="Chromosome"/>
</dbReference>
<dbReference type="Pfam" id="PF04020">
    <property type="entry name" value="Phage_holin_4_2"/>
    <property type="match status" value="1"/>
</dbReference>
<dbReference type="PANTHER" id="PTHR37309">
    <property type="entry name" value="SLR0284 PROTEIN"/>
    <property type="match status" value="1"/>
</dbReference>
<evidence type="ECO:0000313" key="1">
    <source>
        <dbReference type="EMBL" id="AJI25195.1"/>
    </source>
</evidence>
<dbReference type="PATRIC" id="fig|592022.4.peg.5041"/>
<name>A0A0B6AJY1_PRIM2</name>
<dbReference type="PANTHER" id="PTHR37309:SF1">
    <property type="entry name" value="SLR0284 PROTEIN"/>
    <property type="match status" value="1"/>
</dbReference>
<reference evidence="1 2" key="1">
    <citation type="journal article" date="2015" name="Genome Announc.">
        <title>Complete genome sequences for 35 biothreat assay-relevant bacillus species.</title>
        <authorList>
            <person name="Johnson S.L."/>
            <person name="Daligault H.E."/>
            <person name="Davenport K.W."/>
            <person name="Jaissle J."/>
            <person name="Frey K.G."/>
            <person name="Ladner J.T."/>
            <person name="Broomall S.M."/>
            <person name="Bishop-Lilly K.A."/>
            <person name="Bruce D.C."/>
            <person name="Gibbons H.S."/>
            <person name="Coyne S.R."/>
            <person name="Lo C.C."/>
            <person name="Meincke L."/>
            <person name="Munk A.C."/>
            <person name="Koroleva G.I."/>
            <person name="Rosenzweig C.N."/>
            <person name="Palacios G.F."/>
            <person name="Redden C.L."/>
            <person name="Minogue T.D."/>
            <person name="Chain P.S."/>
        </authorList>
    </citation>
    <scope>NUCLEOTIDE SEQUENCE [LARGE SCALE GENOMIC DNA]</scope>
    <source>
        <strain evidence="2">ATCC 14581 / DSM 32 / JCM 2506 / NBRC 15308 / NCIMB 9376 / NCTC 10342 / NRRL B-14308 / VKM B-512</strain>
    </source>
</reference>
<dbReference type="AlphaFoldDB" id="A0A0B6AJY1"/>
<accession>A0A0B6AJY1</accession>
<evidence type="ECO:0008006" key="3">
    <source>
        <dbReference type="Google" id="ProtNLM"/>
    </source>
</evidence>
<evidence type="ECO:0000313" key="2">
    <source>
        <dbReference type="Proteomes" id="UP000031829"/>
    </source>
</evidence>
<dbReference type="GeneID" id="93645536"/>
<gene>
    <name evidence="1" type="ORF">BG04_2069</name>
</gene>
<dbReference type="HOGENOM" id="CLU_120441_1_0_9"/>
<protein>
    <recommendedName>
        <fullName evidence="3">Phage holin family protein</fullName>
    </recommendedName>
</protein>
<dbReference type="InterPro" id="IPR007165">
    <property type="entry name" value="Phage_holin_4_2"/>
</dbReference>
<dbReference type="EMBL" id="CP009920">
    <property type="protein sequence ID" value="AJI25195.1"/>
    <property type="molecule type" value="Genomic_DNA"/>
</dbReference>
<organism evidence="1 2">
    <name type="scientific">Priestia megaterium (strain ATCC 14581 / DSM 32 / CCUG 1817 / JCM 2506 / NBRC 15308 / NCIMB 9376 / NCTC 10342 / NRRL B-14308 / VKM B-512 / Ford 19)</name>
    <name type="common">Bacillus megaterium</name>
    <dbReference type="NCBI Taxonomy" id="1348623"/>
    <lineage>
        <taxon>Bacteria</taxon>
        <taxon>Bacillati</taxon>
        <taxon>Bacillota</taxon>
        <taxon>Bacilli</taxon>
        <taxon>Bacillales</taxon>
        <taxon>Bacillaceae</taxon>
        <taxon>Priestia</taxon>
    </lineage>
</organism>
<sequence>MLLRGIISILINALVLIVIAGYIDTFHLESVSAAIIASLILSILNVFVKPVLILLTLPVTFLTLGLFLFVINAITLMITQSVMGDSFNIDGFGTALLASVIMSLLNALIQRVIVEPLQNRR</sequence>
<dbReference type="KEGG" id="bmeg:BG04_2069"/>
<proteinExistence type="predicted"/>
<dbReference type="RefSeq" id="WP_013085405.1">
    <property type="nucleotide sequence ID" value="NZ_BCVB01000009.1"/>
</dbReference>